<accession>Q2SDP2</accession>
<dbReference type="Proteomes" id="UP000000238">
    <property type="component" value="Chromosome"/>
</dbReference>
<evidence type="ECO:0000313" key="2">
    <source>
        <dbReference type="Proteomes" id="UP000000238"/>
    </source>
</evidence>
<organism evidence="1 2">
    <name type="scientific">Hahella chejuensis (strain KCTC 2396)</name>
    <dbReference type="NCBI Taxonomy" id="349521"/>
    <lineage>
        <taxon>Bacteria</taxon>
        <taxon>Pseudomonadati</taxon>
        <taxon>Pseudomonadota</taxon>
        <taxon>Gammaproteobacteria</taxon>
        <taxon>Oceanospirillales</taxon>
        <taxon>Hahellaceae</taxon>
        <taxon>Hahella</taxon>
    </lineage>
</organism>
<reference evidence="1 2" key="1">
    <citation type="journal article" date="2005" name="Nucleic Acids Res.">
        <title>Genomic blueprint of Hahella chejuensis, a marine microbe producing an algicidal agent.</title>
        <authorList>
            <person name="Jeong H."/>
            <person name="Yim J.H."/>
            <person name="Lee C."/>
            <person name="Choi S.-H."/>
            <person name="Park Y.K."/>
            <person name="Yoon S.H."/>
            <person name="Hur C.-G."/>
            <person name="Kang H.-Y."/>
            <person name="Kim D."/>
            <person name="Lee H.H."/>
            <person name="Park K.H."/>
            <person name="Park S.-H."/>
            <person name="Park H.-S."/>
            <person name="Lee H.K."/>
            <person name="Oh T.K."/>
            <person name="Kim J.F."/>
        </authorList>
    </citation>
    <scope>NUCLEOTIDE SEQUENCE [LARGE SCALE GENOMIC DNA]</scope>
    <source>
        <strain evidence="1 2">KCTC 2396</strain>
    </source>
</reference>
<name>Q2SDP2_HAHCH</name>
<dbReference type="eggNOG" id="ENOG503316U">
    <property type="taxonomic scope" value="Bacteria"/>
</dbReference>
<dbReference type="EMBL" id="CP000155">
    <property type="protein sequence ID" value="ABC31232.1"/>
    <property type="molecule type" value="Genomic_DNA"/>
</dbReference>
<evidence type="ECO:0000313" key="1">
    <source>
        <dbReference type="EMBL" id="ABC31232.1"/>
    </source>
</evidence>
<dbReference type="AlphaFoldDB" id="Q2SDP2"/>
<dbReference type="InterPro" id="IPR046199">
    <property type="entry name" value="DUF6231"/>
</dbReference>
<protein>
    <submittedName>
        <fullName evidence="1">Uncharacterized protein</fullName>
    </submittedName>
</protein>
<dbReference type="Pfam" id="PF19742">
    <property type="entry name" value="DUF6231"/>
    <property type="match status" value="1"/>
</dbReference>
<dbReference type="KEGG" id="hch:HCH_04532"/>
<sequence length="159" mass="17827">MATSPNDLLFDWLTVMSPTCVLNTGPAQPPALRRYSEDRQVNVACAATTAEIAGIDSHPEAAIISDTVERLPFLAGQALLAAPRNLLIPNVLATIDHNQSPEWDFNHLIALGFRRLEIFTDPNRALAVYAYSITDYNPKRAWNNAENWANPEMFGKYWW</sequence>
<dbReference type="HOGENOM" id="CLU_137362_0_0_6"/>
<proteinExistence type="predicted"/>
<keyword evidence="2" id="KW-1185">Reference proteome</keyword>
<gene>
    <name evidence="1" type="ordered locus">HCH_04532</name>
</gene>